<evidence type="ECO:0000313" key="1">
    <source>
        <dbReference type="EMBL" id="MFC0313554.1"/>
    </source>
</evidence>
<name>A0ABV6H3X4_9ACTN</name>
<dbReference type="EMBL" id="JBHLWV010000006">
    <property type="protein sequence ID" value="MFC0313554.1"/>
    <property type="molecule type" value="Genomic_DNA"/>
</dbReference>
<gene>
    <name evidence="1" type="ORF">ACFFJD_01640</name>
</gene>
<dbReference type="Proteomes" id="UP001589783">
    <property type="component" value="Unassembled WGS sequence"/>
</dbReference>
<sequence>MSEATIEKQWWHLYGALSDDGIWSQAVIGESRQAPESSVVQDLRAPGIGEGDPKMVYLASFEREPEDADIDVYRPIGHRSWEQ</sequence>
<organism evidence="1 2">
    <name type="scientific">Gordonia phosphorivorans</name>
    <dbReference type="NCBI Taxonomy" id="1056982"/>
    <lineage>
        <taxon>Bacteria</taxon>
        <taxon>Bacillati</taxon>
        <taxon>Actinomycetota</taxon>
        <taxon>Actinomycetes</taxon>
        <taxon>Mycobacteriales</taxon>
        <taxon>Gordoniaceae</taxon>
        <taxon>Gordonia</taxon>
    </lineage>
</organism>
<evidence type="ECO:0000313" key="2">
    <source>
        <dbReference type="Proteomes" id="UP001589783"/>
    </source>
</evidence>
<dbReference type="RefSeq" id="WP_382359948.1">
    <property type="nucleotide sequence ID" value="NZ_JBHLWV010000006.1"/>
</dbReference>
<proteinExistence type="predicted"/>
<keyword evidence="2" id="KW-1185">Reference proteome</keyword>
<accession>A0ABV6H3X4</accession>
<comment type="caution">
    <text evidence="1">The sequence shown here is derived from an EMBL/GenBank/DDBJ whole genome shotgun (WGS) entry which is preliminary data.</text>
</comment>
<protein>
    <submittedName>
        <fullName evidence="1">Uncharacterized protein</fullName>
    </submittedName>
</protein>
<reference evidence="1 2" key="1">
    <citation type="submission" date="2024-09" db="EMBL/GenBank/DDBJ databases">
        <authorList>
            <person name="Sun Q."/>
            <person name="Mori K."/>
        </authorList>
    </citation>
    <scope>NUCLEOTIDE SEQUENCE [LARGE SCALE GENOMIC DNA]</scope>
    <source>
        <strain evidence="1 2">CCM 7957</strain>
    </source>
</reference>